<accession>A0A6N4E764</accession>
<feature type="region of interest" description="Disordered" evidence="1">
    <location>
        <begin position="1"/>
        <end position="76"/>
    </location>
</feature>
<dbReference type="Gene3D" id="3.30.70.1070">
    <property type="entry name" value="Sporulation related repeat"/>
    <property type="match status" value="1"/>
</dbReference>
<feature type="compositionally biased region" description="Acidic residues" evidence="1">
    <location>
        <begin position="1"/>
        <end position="11"/>
    </location>
</feature>
<feature type="compositionally biased region" description="Basic and acidic residues" evidence="1">
    <location>
        <begin position="12"/>
        <end position="24"/>
    </location>
</feature>
<sequence length="170" mass="18316">MHSIGEDPDAEALERMAADLRARPQPDTAPPSQAPAPAEGAEESPGEQAAETPGNTEPAAGPAPKRPPPGWIASQPAQAQTLQLIATADPTALTRFLRQLHPQARLAAFSFRHRGKIWHALIHGSYANEDVAYQAALALRREGLPVEPWIRGFAGIHERMLEELQVIPAP</sequence>
<gene>
    <name evidence="3" type="ORF">C3L24_02485</name>
</gene>
<dbReference type="InterPro" id="IPR036680">
    <property type="entry name" value="SPOR-like_sf"/>
</dbReference>
<evidence type="ECO:0000256" key="1">
    <source>
        <dbReference type="SAM" id="MobiDB-lite"/>
    </source>
</evidence>
<organism evidence="3 4">
    <name type="scientific">Candidatus Sedimenticola endophacoides</name>
    <dbReference type="NCBI Taxonomy" id="2548426"/>
    <lineage>
        <taxon>Bacteria</taxon>
        <taxon>Pseudomonadati</taxon>
        <taxon>Pseudomonadota</taxon>
        <taxon>Gammaproteobacteria</taxon>
        <taxon>Chromatiales</taxon>
        <taxon>Sedimenticolaceae</taxon>
        <taxon>Sedimenticola</taxon>
    </lineage>
</organism>
<proteinExistence type="predicted"/>
<dbReference type="EMBL" id="PQCO01000109">
    <property type="protein sequence ID" value="PUE04796.1"/>
    <property type="molecule type" value="Genomic_DNA"/>
</dbReference>
<evidence type="ECO:0000259" key="2">
    <source>
        <dbReference type="PROSITE" id="PS51724"/>
    </source>
</evidence>
<reference evidence="3 4" key="1">
    <citation type="submission" date="2018-01" db="EMBL/GenBank/DDBJ databases">
        <title>Novel co-symbiosis in the lucinid bivalve Phacoides pectinatus.</title>
        <authorList>
            <person name="Lim S.J."/>
            <person name="Davis B.G."/>
            <person name="Gill D.E."/>
            <person name="Engel A.S."/>
            <person name="Anderson L.C."/>
            <person name="Campbell B.J."/>
        </authorList>
    </citation>
    <scope>NUCLEOTIDE SEQUENCE [LARGE SCALE GENOMIC DNA]</scope>
    <source>
        <strain evidence="3">N3_P5</strain>
    </source>
</reference>
<name>A0A6N4E764_9GAMM</name>
<feature type="domain" description="SPOR" evidence="2">
    <location>
        <begin position="74"/>
        <end position="152"/>
    </location>
</feature>
<dbReference type="PROSITE" id="PS51724">
    <property type="entry name" value="SPOR"/>
    <property type="match status" value="1"/>
</dbReference>
<dbReference type="GO" id="GO:0042834">
    <property type="term" value="F:peptidoglycan binding"/>
    <property type="evidence" value="ECO:0007669"/>
    <property type="project" value="InterPro"/>
</dbReference>
<dbReference type="AlphaFoldDB" id="A0A6N4E764"/>
<dbReference type="InterPro" id="IPR007730">
    <property type="entry name" value="SPOR-like_dom"/>
</dbReference>
<evidence type="ECO:0000313" key="4">
    <source>
        <dbReference type="Proteomes" id="UP000250928"/>
    </source>
</evidence>
<protein>
    <recommendedName>
        <fullName evidence="2">SPOR domain-containing protein</fullName>
    </recommendedName>
</protein>
<dbReference type="Proteomes" id="UP000250928">
    <property type="component" value="Unassembled WGS sequence"/>
</dbReference>
<evidence type="ECO:0000313" key="3">
    <source>
        <dbReference type="EMBL" id="PUE04796.1"/>
    </source>
</evidence>
<comment type="caution">
    <text evidence="3">The sequence shown here is derived from an EMBL/GenBank/DDBJ whole genome shotgun (WGS) entry which is preliminary data.</text>
</comment>